<proteinExistence type="inferred from homology"/>
<dbReference type="InterPro" id="IPR011010">
    <property type="entry name" value="DNA_brk_join_enz"/>
</dbReference>
<dbReference type="InterPro" id="IPR013762">
    <property type="entry name" value="Integrase-like_cat_sf"/>
</dbReference>
<evidence type="ECO:0000256" key="2">
    <source>
        <dbReference type="ARBA" id="ARBA00022908"/>
    </source>
</evidence>
<dbReference type="SUPFAM" id="SSF56349">
    <property type="entry name" value="DNA breaking-rejoining enzymes"/>
    <property type="match status" value="1"/>
</dbReference>
<dbReference type="AlphaFoldDB" id="X1U586"/>
<keyword evidence="2" id="KW-0229">DNA integration</keyword>
<dbReference type="InterPro" id="IPR002104">
    <property type="entry name" value="Integrase_catalytic"/>
</dbReference>
<dbReference type="PANTHER" id="PTHR30629">
    <property type="entry name" value="PROPHAGE INTEGRASE"/>
    <property type="match status" value="1"/>
</dbReference>
<organism evidence="9">
    <name type="scientific">marine sediment metagenome</name>
    <dbReference type="NCBI Taxonomy" id="412755"/>
    <lineage>
        <taxon>unclassified sequences</taxon>
        <taxon>metagenomes</taxon>
        <taxon>ecological metagenomes</taxon>
    </lineage>
</organism>
<accession>X1U586</accession>
<evidence type="ECO:0000256" key="3">
    <source>
        <dbReference type="ARBA" id="ARBA00023125"/>
    </source>
</evidence>
<evidence type="ECO:0000256" key="1">
    <source>
        <dbReference type="ARBA" id="ARBA00008857"/>
    </source>
</evidence>
<dbReference type="GO" id="GO:0006310">
    <property type="term" value="P:DNA recombination"/>
    <property type="evidence" value="ECO:0007669"/>
    <property type="project" value="UniProtKB-KW"/>
</dbReference>
<gene>
    <name evidence="9" type="ORF">S12H4_44052</name>
</gene>
<comment type="similarity">
    <text evidence="1">Belongs to the 'phage' integrase family.</text>
</comment>
<dbReference type="GO" id="GO:0075713">
    <property type="term" value="P:establishment of integrated proviral latency"/>
    <property type="evidence" value="ECO:0007669"/>
    <property type="project" value="UniProtKB-KW"/>
</dbReference>
<feature type="domain" description="Tyr recombinase" evidence="7">
    <location>
        <begin position="161"/>
        <end position="257"/>
    </location>
</feature>
<feature type="domain" description="Core-binding (CB)" evidence="8">
    <location>
        <begin position="57"/>
        <end position="140"/>
    </location>
</feature>
<evidence type="ECO:0000256" key="4">
    <source>
        <dbReference type="ARBA" id="ARBA00023172"/>
    </source>
</evidence>
<protein>
    <recommendedName>
        <fullName evidence="10">Tyr recombinase domain-containing protein</fullName>
    </recommendedName>
</protein>
<dbReference type="InterPro" id="IPR004107">
    <property type="entry name" value="Integrase_SAM-like_N"/>
</dbReference>
<dbReference type="GO" id="GO:0015074">
    <property type="term" value="P:DNA integration"/>
    <property type="evidence" value="ECO:0007669"/>
    <property type="project" value="UniProtKB-KW"/>
</dbReference>
<dbReference type="PANTHER" id="PTHR30629:SF6">
    <property type="entry name" value="PROPHAGE INTEGRASE INTA-RELATED"/>
    <property type="match status" value="1"/>
</dbReference>
<name>X1U586_9ZZZZ</name>
<evidence type="ECO:0000259" key="7">
    <source>
        <dbReference type="PROSITE" id="PS51898"/>
    </source>
</evidence>
<comment type="caution">
    <text evidence="9">The sequence shown here is derived from an EMBL/GenBank/DDBJ whole genome shotgun (WGS) entry which is preliminary data.</text>
</comment>
<keyword evidence="5" id="KW-1179">Viral genome integration</keyword>
<dbReference type="EMBL" id="BARW01027102">
    <property type="protein sequence ID" value="GAJ12738.1"/>
    <property type="molecule type" value="Genomic_DNA"/>
</dbReference>
<dbReference type="GO" id="GO:0044826">
    <property type="term" value="P:viral genome integration into host DNA"/>
    <property type="evidence" value="ECO:0007669"/>
    <property type="project" value="UniProtKB-KW"/>
</dbReference>
<dbReference type="PROSITE" id="PS51898">
    <property type="entry name" value="TYR_RECOMBINASE"/>
    <property type="match status" value="1"/>
</dbReference>
<evidence type="ECO:0008006" key="10">
    <source>
        <dbReference type="Google" id="ProtNLM"/>
    </source>
</evidence>
<evidence type="ECO:0000259" key="8">
    <source>
        <dbReference type="PROSITE" id="PS51900"/>
    </source>
</evidence>
<dbReference type="Gene3D" id="1.10.150.130">
    <property type="match status" value="1"/>
</dbReference>
<dbReference type="InterPro" id="IPR044068">
    <property type="entry name" value="CB"/>
</dbReference>
<reference evidence="9" key="1">
    <citation type="journal article" date="2014" name="Front. Microbiol.">
        <title>High frequency of phylogenetically diverse reductive dehalogenase-homologous genes in deep subseafloor sedimentary metagenomes.</title>
        <authorList>
            <person name="Kawai M."/>
            <person name="Futagami T."/>
            <person name="Toyoda A."/>
            <person name="Takaki Y."/>
            <person name="Nishi S."/>
            <person name="Hori S."/>
            <person name="Arai W."/>
            <person name="Tsubouchi T."/>
            <person name="Morono Y."/>
            <person name="Uchiyama I."/>
            <person name="Ito T."/>
            <person name="Fujiyama A."/>
            <person name="Inagaki F."/>
            <person name="Takami H."/>
        </authorList>
    </citation>
    <scope>NUCLEOTIDE SEQUENCE</scope>
    <source>
        <strain evidence="9">Expedition CK06-06</strain>
    </source>
</reference>
<sequence length="257" mass="29587">ARGGSYRIKVSLGKDAVTGKYTAYYETFRGNKKDAEKRLRQLLTELDKGIFVRLGKVTLGEYLKGWLLDYVQPNLSPKTHELYAYICSKHIFPELANITLVDLKPTHLQHLYAQKKASGLSNRTVQLIHATLHKALKNAEKVGLLSRNVAEAVDMPKIQRREMRTMNETDLHIFLEMARKTEYYSLFYTLLFTGCRRAEALALRWSDVDLLLCQLSVTRSMQFVDNKVTFKQPKTVKSRRLIALSPSTVTVLQKYRE</sequence>
<dbReference type="Gene3D" id="1.10.443.10">
    <property type="entry name" value="Intergrase catalytic core"/>
    <property type="match status" value="1"/>
</dbReference>
<feature type="non-terminal residue" evidence="9">
    <location>
        <position position="1"/>
    </location>
</feature>
<feature type="non-terminal residue" evidence="9">
    <location>
        <position position="257"/>
    </location>
</feature>
<dbReference type="InterPro" id="IPR010998">
    <property type="entry name" value="Integrase_recombinase_N"/>
</dbReference>
<dbReference type="GO" id="GO:0046718">
    <property type="term" value="P:symbiont entry into host cell"/>
    <property type="evidence" value="ECO:0007669"/>
    <property type="project" value="UniProtKB-KW"/>
</dbReference>
<dbReference type="Pfam" id="PF14659">
    <property type="entry name" value="Phage_int_SAM_3"/>
    <property type="match status" value="1"/>
</dbReference>
<keyword evidence="6" id="KW-1160">Virus entry into host cell</keyword>
<dbReference type="InterPro" id="IPR050808">
    <property type="entry name" value="Phage_Integrase"/>
</dbReference>
<dbReference type="GO" id="GO:0003677">
    <property type="term" value="F:DNA binding"/>
    <property type="evidence" value="ECO:0007669"/>
    <property type="project" value="UniProtKB-KW"/>
</dbReference>
<evidence type="ECO:0000256" key="5">
    <source>
        <dbReference type="ARBA" id="ARBA00023195"/>
    </source>
</evidence>
<keyword evidence="3" id="KW-0238">DNA-binding</keyword>
<evidence type="ECO:0000256" key="6">
    <source>
        <dbReference type="ARBA" id="ARBA00023296"/>
    </source>
</evidence>
<dbReference type="PROSITE" id="PS51900">
    <property type="entry name" value="CB"/>
    <property type="match status" value="1"/>
</dbReference>
<evidence type="ECO:0000313" key="9">
    <source>
        <dbReference type="EMBL" id="GAJ12738.1"/>
    </source>
</evidence>
<keyword evidence="4" id="KW-0233">DNA recombination</keyword>